<dbReference type="Proteomes" id="UP000278807">
    <property type="component" value="Unassembled WGS sequence"/>
</dbReference>
<keyword evidence="5" id="KW-0067">ATP-binding</keyword>
<evidence type="ECO:0000256" key="5">
    <source>
        <dbReference type="ARBA" id="ARBA00022840"/>
    </source>
</evidence>
<sequence>MAEGKFRAQRFLGCGYHTFVYSVTSMQKHDRGESYAMKRFFLHQPTPIILAKREHDILKRITLDPHSSPFLQKLHYSLVIQFSPVLVLTEALGITIHDILSITGHLEYEDVKFYSSEIICGLKYLHEKRIVHMELKPDNILFSKSGHILISDFDRSYDLSRFGRPSKAWEFCVNQYFAAPEIAKEEVISEKADVWSLGVLTALMHGIYIRPNNVDKEQGKKLAKRGYWYIRGFSNLPKDLQEFFNQVLSTSYVLRPSIEQVQRLGLFRDVDWQKVKELKVKPPISNCCLMGFVNIMKYDYNPTDPVLLQSLYTFQMPKVHEYNFQFVDDLNGNKNFIFVIPKIIPSPNFALTLSEIFVELRKFNFIHPVLNYLRLLMK</sequence>
<keyword evidence="1" id="KW-0723">Serine/threonine-protein kinase</keyword>
<reference evidence="7 8" key="2">
    <citation type="submission" date="2018-11" db="EMBL/GenBank/DDBJ databases">
        <authorList>
            <consortium name="Pathogen Informatics"/>
        </authorList>
    </citation>
    <scope>NUCLEOTIDE SEQUENCE [LARGE SCALE GENOMIC DNA]</scope>
</reference>
<evidence type="ECO:0000313" key="7">
    <source>
        <dbReference type="EMBL" id="VDN96694.1"/>
    </source>
</evidence>
<dbReference type="OrthoDB" id="5337378at2759"/>
<keyword evidence="3" id="KW-0547">Nucleotide-binding</keyword>
<dbReference type="PANTHER" id="PTHR24351">
    <property type="entry name" value="RIBOSOMAL PROTEIN S6 KINASE"/>
    <property type="match status" value="1"/>
</dbReference>
<keyword evidence="2" id="KW-0808">Transferase</keyword>
<reference evidence="9" key="1">
    <citation type="submission" date="2017-02" db="UniProtKB">
        <authorList>
            <consortium name="WormBaseParasite"/>
        </authorList>
    </citation>
    <scope>IDENTIFICATION</scope>
</reference>
<dbReference type="SUPFAM" id="SSF56112">
    <property type="entry name" value="Protein kinase-like (PK-like)"/>
    <property type="match status" value="1"/>
</dbReference>
<dbReference type="GO" id="GO:0005524">
    <property type="term" value="F:ATP binding"/>
    <property type="evidence" value="ECO:0007669"/>
    <property type="project" value="UniProtKB-KW"/>
</dbReference>
<evidence type="ECO:0000256" key="3">
    <source>
        <dbReference type="ARBA" id="ARBA00022741"/>
    </source>
</evidence>
<dbReference type="InterPro" id="IPR011009">
    <property type="entry name" value="Kinase-like_dom_sf"/>
</dbReference>
<protein>
    <submittedName>
        <fullName evidence="9">Protein kinase domain-containing protein</fullName>
    </submittedName>
</protein>
<dbReference type="GO" id="GO:0004674">
    <property type="term" value="F:protein serine/threonine kinase activity"/>
    <property type="evidence" value="ECO:0007669"/>
    <property type="project" value="UniProtKB-KW"/>
</dbReference>
<dbReference type="Gene3D" id="1.10.510.10">
    <property type="entry name" value="Transferase(Phosphotransferase) domain 1"/>
    <property type="match status" value="1"/>
</dbReference>
<keyword evidence="4" id="KW-0418">Kinase</keyword>
<gene>
    <name evidence="7" type="ORF">HNAJ_LOCUS835</name>
</gene>
<feature type="domain" description="Protein kinase" evidence="6">
    <location>
        <begin position="6"/>
        <end position="267"/>
    </location>
</feature>
<dbReference type="Gene3D" id="3.30.200.20">
    <property type="entry name" value="Phosphorylase Kinase, domain 1"/>
    <property type="match status" value="1"/>
</dbReference>
<evidence type="ECO:0000313" key="9">
    <source>
        <dbReference type="WBParaSite" id="HNAJ_0000083501-mRNA-1"/>
    </source>
</evidence>
<dbReference type="WBParaSite" id="HNAJ_0000083501-mRNA-1">
    <property type="protein sequence ID" value="HNAJ_0000083501-mRNA-1"/>
    <property type="gene ID" value="HNAJ_0000083501"/>
</dbReference>
<organism evidence="9">
    <name type="scientific">Rodentolepis nana</name>
    <name type="common">Dwarf tapeworm</name>
    <name type="synonym">Hymenolepis nana</name>
    <dbReference type="NCBI Taxonomy" id="102285"/>
    <lineage>
        <taxon>Eukaryota</taxon>
        <taxon>Metazoa</taxon>
        <taxon>Spiralia</taxon>
        <taxon>Lophotrochozoa</taxon>
        <taxon>Platyhelminthes</taxon>
        <taxon>Cestoda</taxon>
        <taxon>Eucestoda</taxon>
        <taxon>Cyclophyllidea</taxon>
        <taxon>Hymenolepididae</taxon>
        <taxon>Rodentolepis</taxon>
    </lineage>
</organism>
<evidence type="ECO:0000256" key="1">
    <source>
        <dbReference type="ARBA" id="ARBA00022527"/>
    </source>
</evidence>
<evidence type="ECO:0000259" key="6">
    <source>
        <dbReference type="PROSITE" id="PS50011"/>
    </source>
</evidence>
<dbReference type="Pfam" id="PF00069">
    <property type="entry name" value="Pkinase"/>
    <property type="match status" value="1"/>
</dbReference>
<keyword evidence="8" id="KW-1185">Reference proteome</keyword>
<evidence type="ECO:0000256" key="2">
    <source>
        <dbReference type="ARBA" id="ARBA00022679"/>
    </source>
</evidence>
<dbReference type="PROSITE" id="PS50011">
    <property type="entry name" value="PROTEIN_KINASE_DOM"/>
    <property type="match status" value="1"/>
</dbReference>
<dbReference type="InterPro" id="IPR000719">
    <property type="entry name" value="Prot_kinase_dom"/>
</dbReference>
<name>A0A0R3T1R9_RODNA</name>
<evidence type="ECO:0000256" key="4">
    <source>
        <dbReference type="ARBA" id="ARBA00022777"/>
    </source>
</evidence>
<dbReference type="AlphaFoldDB" id="A0A0R3T1R9"/>
<evidence type="ECO:0000313" key="8">
    <source>
        <dbReference type="Proteomes" id="UP000278807"/>
    </source>
</evidence>
<dbReference type="EMBL" id="UZAE01000264">
    <property type="protein sequence ID" value="VDN96694.1"/>
    <property type="molecule type" value="Genomic_DNA"/>
</dbReference>
<accession>A0A0R3T1R9</accession>
<dbReference type="STRING" id="102285.A0A0R3T1R9"/>
<proteinExistence type="predicted"/>